<evidence type="ECO:0000256" key="1">
    <source>
        <dbReference type="ARBA" id="ARBA00010088"/>
    </source>
</evidence>
<dbReference type="Proteomes" id="UP001152607">
    <property type="component" value="Unassembled WGS sequence"/>
</dbReference>
<dbReference type="GO" id="GO:0016787">
    <property type="term" value="F:hydrolase activity"/>
    <property type="evidence" value="ECO:0007669"/>
    <property type="project" value="UniProtKB-KW"/>
</dbReference>
<dbReference type="InterPro" id="IPR029058">
    <property type="entry name" value="AB_hydrolase_fold"/>
</dbReference>
<dbReference type="InterPro" id="IPR051601">
    <property type="entry name" value="Serine_prot/Carboxylest_S33"/>
</dbReference>
<keyword evidence="6" id="KW-1185">Reference proteome</keyword>
<keyword evidence="3" id="KW-0732">Signal</keyword>
<feature type="domain" description="Peptidase S33 tripeptidyl aminopeptidase-like C-terminal" evidence="4">
    <location>
        <begin position="418"/>
        <end position="520"/>
    </location>
</feature>
<evidence type="ECO:0000256" key="3">
    <source>
        <dbReference type="SAM" id="SignalP"/>
    </source>
</evidence>
<evidence type="ECO:0000256" key="2">
    <source>
        <dbReference type="ARBA" id="ARBA00022801"/>
    </source>
</evidence>
<comment type="caution">
    <text evidence="5">The sequence shown here is derived from an EMBL/GenBank/DDBJ whole genome shotgun (WGS) entry which is preliminary data.</text>
</comment>
<evidence type="ECO:0000313" key="5">
    <source>
        <dbReference type="EMBL" id="CAI6336287.1"/>
    </source>
</evidence>
<dbReference type="PANTHER" id="PTHR43248:SF25">
    <property type="entry name" value="AB HYDROLASE-1 DOMAIN-CONTAINING PROTEIN-RELATED"/>
    <property type="match status" value="1"/>
</dbReference>
<protein>
    <recommendedName>
        <fullName evidence="4">Peptidase S33 tripeptidyl aminopeptidase-like C-terminal domain-containing protein</fullName>
    </recommendedName>
</protein>
<reference evidence="5" key="1">
    <citation type="submission" date="2023-01" db="EMBL/GenBank/DDBJ databases">
        <authorList>
            <person name="Van Ghelder C."/>
            <person name="Rancurel C."/>
        </authorList>
    </citation>
    <scope>NUCLEOTIDE SEQUENCE</scope>
    <source>
        <strain evidence="5">CNCM I-4278</strain>
    </source>
</reference>
<accession>A0A9W4UKE0</accession>
<dbReference type="EMBL" id="CAOQHR010000006">
    <property type="protein sequence ID" value="CAI6336287.1"/>
    <property type="molecule type" value="Genomic_DNA"/>
</dbReference>
<feature type="signal peptide" evidence="3">
    <location>
        <begin position="1"/>
        <end position="22"/>
    </location>
</feature>
<dbReference type="OrthoDB" id="425534at2759"/>
<evidence type="ECO:0000259" key="4">
    <source>
        <dbReference type="Pfam" id="PF08386"/>
    </source>
</evidence>
<comment type="similarity">
    <text evidence="1">Belongs to the peptidase S33 family.</text>
</comment>
<keyword evidence="2" id="KW-0378">Hydrolase</keyword>
<evidence type="ECO:0000313" key="6">
    <source>
        <dbReference type="Proteomes" id="UP001152607"/>
    </source>
</evidence>
<dbReference type="SUPFAM" id="SSF53474">
    <property type="entry name" value="alpha/beta-Hydrolases"/>
    <property type="match status" value="1"/>
</dbReference>
<proteinExistence type="inferred from homology"/>
<sequence length="547" mass="59982">MVSKDVMLSLALALGLTSLSDGAPVDANSAMSTGRSSYGKRVEDQATTMMYDFEDIEASRELEWTPCFESFRCAKLTVPLQYDDPAQGDMDIAYIRYDSVNGTGQDIMYNPGGPGSSGVSGLIGSLKDFIKTFGSEYNFVSFDPRGVNNSGTILSCESGYPQFSSPAPINVLWAQTKVSGENCTRNNVNTTARFDGTVANVQDMIHFTELQAKANGRDPAKEKIWYYGVSYGTLMGQTLAALYPDRLGRIILDSNVDGVFQYEGYDPTQFEGLEIEIKNYFFKWCSEAGADFCPLAANTTDASGVQQRYDTVLKKLDEEPYILPDSNRIITRESMEDSNFNSWYSPPSGFYGIAKRIAEAYSDTLTEADFPTEDGESLGDATQMVNCIDAAGRFPFKSAKEYEQAVNAVRNSSSEYWWKSFASTDALSCNGFNILPPKSQLFPGFKETKTSIPILFINDLGDPVTPLVSAFRMSAFFPGSRVLTVDAPGHSFLATGSQCVDQHARAYLKDGTMPPEDAICNIDVTPTEVFARGKDAFETISSPPDES</sequence>
<dbReference type="AlphaFoldDB" id="A0A9W4UKE0"/>
<organism evidence="5 6">
    <name type="scientific">Periconia digitata</name>
    <dbReference type="NCBI Taxonomy" id="1303443"/>
    <lineage>
        <taxon>Eukaryota</taxon>
        <taxon>Fungi</taxon>
        <taxon>Dikarya</taxon>
        <taxon>Ascomycota</taxon>
        <taxon>Pezizomycotina</taxon>
        <taxon>Dothideomycetes</taxon>
        <taxon>Pleosporomycetidae</taxon>
        <taxon>Pleosporales</taxon>
        <taxon>Massarineae</taxon>
        <taxon>Periconiaceae</taxon>
        <taxon>Periconia</taxon>
    </lineage>
</organism>
<dbReference type="PANTHER" id="PTHR43248">
    <property type="entry name" value="2-SUCCINYL-6-HYDROXY-2,4-CYCLOHEXADIENE-1-CARBOXYLATE SYNTHASE"/>
    <property type="match status" value="1"/>
</dbReference>
<gene>
    <name evidence="5" type="ORF">PDIGIT_LOCUS9381</name>
</gene>
<dbReference type="InterPro" id="IPR013595">
    <property type="entry name" value="Pept_S33_TAP-like_C"/>
</dbReference>
<name>A0A9W4UKE0_9PLEO</name>
<feature type="chain" id="PRO_5040828206" description="Peptidase S33 tripeptidyl aminopeptidase-like C-terminal domain-containing protein" evidence="3">
    <location>
        <begin position="23"/>
        <end position="547"/>
    </location>
</feature>
<dbReference type="Gene3D" id="3.40.50.1820">
    <property type="entry name" value="alpha/beta hydrolase"/>
    <property type="match status" value="1"/>
</dbReference>
<dbReference type="Pfam" id="PF08386">
    <property type="entry name" value="Abhydrolase_4"/>
    <property type="match status" value="1"/>
</dbReference>